<dbReference type="PROSITE" id="PS50110">
    <property type="entry name" value="RESPONSE_REGULATORY"/>
    <property type="match status" value="1"/>
</dbReference>
<dbReference type="SMART" id="SM00448">
    <property type="entry name" value="REC"/>
    <property type="match status" value="1"/>
</dbReference>
<feature type="domain" description="HTH LytTR-type" evidence="5">
    <location>
        <begin position="144"/>
        <end position="239"/>
    </location>
</feature>
<dbReference type="Gene3D" id="3.40.50.2300">
    <property type="match status" value="1"/>
</dbReference>
<evidence type="ECO:0000256" key="3">
    <source>
        <dbReference type="PROSITE-ProRule" id="PRU00169"/>
    </source>
</evidence>
<dbReference type="InterPro" id="IPR011006">
    <property type="entry name" value="CheY-like_superfamily"/>
</dbReference>
<dbReference type="PANTHER" id="PTHR37299">
    <property type="entry name" value="TRANSCRIPTIONAL REGULATOR-RELATED"/>
    <property type="match status" value="1"/>
</dbReference>
<reference evidence="6 7" key="1">
    <citation type="submission" date="2019-03" db="EMBL/GenBank/DDBJ databases">
        <title>Genomic Encyclopedia of Type Strains, Phase IV (KMG-IV): sequencing the most valuable type-strain genomes for metagenomic binning, comparative biology and taxonomic classification.</title>
        <authorList>
            <person name="Goeker M."/>
        </authorList>
    </citation>
    <scope>NUCLEOTIDE SEQUENCE [LARGE SCALE GENOMIC DNA]</scope>
    <source>
        <strain evidence="6 7">DSM 28559</strain>
    </source>
</reference>
<dbReference type="GO" id="GO:0000156">
    <property type="term" value="F:phosphorelay response regulator activity"/>
    <property type="evidence" value="ECO:0007669"/>
    <property type="project" value="InterPro"/>
</dbReference>
<feature type="domain" description="Response regulatory" evidence="4">
    <location>
        <begin position="10"/>
        <end position="129"/>
    </location>
</feature>
<dbReference type="InterPro" id="IPR046947">
    <property type="entry name" value="LytR-like"/>
</dbReference>
<dbReference type="SUPFAM" id="SSF52172">
    <property type="entry name" value="CheY-like"/>
    <property type="match status" value="1"/>
</dbReference>
<evidence type="ECO:0000256" key="1">
    <source>
        <dbReference type="ARBA" id="ARBA00018672"/>
    </source>
</evidence>
<keyword evidence="7" id="KW-1185">Reference proteome</keyword>
<dbReference type="EMBL" id="SLXA01000021">
    <property type="protein sequence ID" value="TCO81845.1"/>
    <property type="molecule type" value="Genomic_DNA"/>
</dbReference>
<dbReference type="Gene3D" id="2.40.50.1020">
    <property type="entry name" value="LytTr DNA-binding domain"/>
    <property type="match status" value="1"/>
</dbReference>
<name>A0A4R2LQK3_9FIRM</name>
<evidence type="ECO:0000313" key="6">
    <source>
        <dbReference type="EMBL" id="TCO81845.1"/>
    </source>
</evidence>
<dbReference type="SMART" id="SM00850">
    <property type="entry name" value="LytTR"/>
    <property type="match status" value="1"/>
</dbReference>
<sequence>MNVWGCAMLKIAVLDNEAIFYERVSRRLYSIYEKMHLAVNVDCYSSGRELMYEVDDGKYYDIYLLDIDLPDMSGIDLGRVLRERSPFCYIIFLTAYPQYAIEGYSARAYEYILKDQWEQKLETALCHIQKEVNARTEPSYRIIVGPKLEKIPVRAIYYLYKDGKNVIFQTWSGRTSIRKTLSEVYEELPKEEFIYVDRSFIVNVQHVMKLKNKEIYMSNGEKVPVSKPQLERVKIEINAYWRSHI</sequence>
<evidence type="ECO:0000259" key="4">
    <source>
        <dbReference type="PROSITE" id="PS50110"/>
    </source>
</evidence>
<evidence type="ECO:0000256" key="2">
    <source>
        <dbReference type="ARBA" id="ARBA00024867"/>
    </source>
</evidence>
<feature type="modified residue" description="4-aspartylphosphate" evidence="3">
    <location>
        <position position="66"/>
    </location>
</feature>
<evidence type="ECO:0000259" key="5">
    <source>
        <dbReference type="PROSITE" id="PS50930"/>
    </source>
</evidence>
<dbReference type="PROSITE" id="PS50930">
    <property type="entry name" value="HTH_LYTTR"/>
    <property type="match status" value="1"/>
</dbReference>
<protein>
    <recommendedName>
        <fullName evidence="1">Stage 0 sporulation protein A homolog</fullName>
    </recommendedName>
</protein>
<dbReference type="CDD" id="cd00156">
    <property type="entry name" value="REC"/>
    <property type="match status" value="1"/>
</dbReference>
<accession>A0A4R2LQK3</accession>
<dbReference type="InterPro" id="IPR007492">
    <property type="entry name" value="LytTR_DNA-bd_dom"/>
</dbReference>
<dbReference type="Pfam" id="PF04397">
    <property type="entry name" value="LytTR"/>
    <property type="match status" value="1"/>
</dbReference>
<organism evidence="6 7">
    <name type="scientific">Frisingicoccus caecimuris</name>
    <dbReference type="NCBI Taxonomy" id="1796636"/>
    <lineage>
        <taxon>Bacteria</taxon>
        <taxon>Bacillati</taxon>
        <taxon>Bacillota</taxon>
        <taxon>Clostridia</taxon>
        <taxon>Lachnospirales</taxon>
        <taxon>Lachnospiraceae</taxon>
        <taxon>Frisingicoccus</taxon>
    </lineage>
</organism>
<dbReference type="PANTHER" id="PTHR37299:SF1">
    <property type="entry name" value="STAGE 0 SPORULATION PROTEIN A HOMOLOG"/>
    <property type="match status" value="1"/>
</dbReference>
<comment type="caution">
    <text evidence="6">The sequence shown here is derived from an EMBL/GenBank/DDBJ whole genome shotgun (WGS) entry which is preliminary data.</text>
</comment>
<dbReference type="GO" id="GO:0003677">
    <property type="term" value="F:DNA binding"/>
    <property type="evidence" value="ECO:0007669"/>
    <property type="project" value="InterPro"/>
</dbReference>
<dbReference type="OrthoDB" id="9779387at2"/>
<dbReference type="Proteomes" id="UP000295711">
    <property type="component" value="Unassembled WGS sequence"/>
</dbReference>
<comment type="function">
    <text evidence="2">May play the central regulatory role in sporulation. It may be an element of the effector pathway responsible for the activation of sporulation genes in response to nutritional stress. Spo0A may act in concert with spo0H (a sigma factor) to control the expression of some genes that are critical to the sporulation process.</text>
</comment>
<dbReference type="InterPro" id="IPR001789">
    <property type="entry name" value="Sig_transdc_resp-reg_receiver"/>
</dbReference>
<dbReference type="AlphaFoldDB" id="A0A4R2LQK3"/>
<gene>
    <name evidence="6" type="ORF">EV212_12114</name>
</gene>
<keyword evidence="3" id="KW-0597">Phosphoprotein</keyword>
<proteinExistence type="predicted"/>
<evidence type="ECO:0000313" key="7">
    <source>
        <dbReference type="Proteomes" id="UP000295711"/>
    </source>
</evidence>
<dbReference type="Pfam" id="PF00072">
    <property type="entry name" value="Response_reg"/>
    <property type="match status" value="1"/>
</dbReference>